<dbReference type="RefSeq" id="WP_168727171.1">
    <property type="nucleotide sequence ID" value="NZ_CADFGF010000010.1"/>
</dbReference>
<keyword evidence="2" id="KW-1185">Reference proteome</keyword>
<name>A0A8T6ZL45_9BURK</name>
<protein>
    <submittedName>
        <fullName evidence="1">Uncharacterized protein</fullName>
    </submittedName>
</protein>
<gene>
    <name evidence="1" type="ORF">NH14_030480</name>
</gene>
<reference evidence="1" key="1">
    <citation type="journal article" date="2015" name="Genome Announc.">
        <title>Draft Genome Sequence of the Polyhydroxyalkanoate-Producing Bacterium Burkholderia sacchari LMG 19450 Isolated from Brazilian Sugarcane Plantation Soil.</title>
        <authorList>
            <person name="Alexandrino P.M."/>
            <person name="Mendonca T.T."/>
            <person name="Guaman Bautista L.P."/>
            <person name="Cherix J."/>
            <person name="Lozano-Sakalauskas G.C."/>
            <person name="Fujita A."/>
            <person name="Ramos Filho E."/>
            <person name="Long P."/>
            <person name="Padilla G."/>
            <person name="Taciro M.K."/>
            <person name="Gomez J.G."/>
            <person name="Silva L.F."/>
        </authorList>
    </citation>
    <scope>NUCLEOTIDE SEQUENCE</scope>
    <source>
        <strain evidence="1">LMG 19450</strain>
    </source>
</reference>
<proteinExistence type="predicted"/>
<dbReference type="AlphaFoldDB" id="A0A8T6ZL45"/>
<evidence type="ECO:0000313" key="1">
    <source>
        <dbReference type="EMBL" id="NLP65388.1"/>
    </source>
</evidence>
<dbReference type="EMBL" id="JTDB02000014">
    <property type="protein sequence ID" value="NLP65388.1"/>
    <property type="molecule type" value="Genomic_DNA"/>
</dbReference>
<accession>A0A8T6ZL45</accession>
<reference evidence="1" key="2">
    <citation type="submission" date="2020-04" db="EMBL/GenBank/DDBJ databases">
        <authorList>
            <person name="Alexandrino P."/>
            <person name="Mendonca T."/>
            <person name="Guaman L."/>
            <person name="Cherix J."/>
            <person name="Lozano-Sakalauskas G."/>
            <person name="Fujita A."/>
            <person name="Filho E.R."/>
            <person name="Long P."/>
            <person name="Padilla G."/>
            <person name="Taciro M.K."/>
            <person name="Gomez J.G."/>
            <person name="Silva L.F."/>
            <person name="Torres M."/>
        </authorList>
    </citation>
    <scope>NUCLEOTIDE SEQUENCE</scope>
    <source>
        <strain evidence="1">LMG 19450</strain>
    </source>
</reference>
<organism evidence="1 2">
    <name type="scientific">Paraburkholderia sacchari</name>
    <dbReference type="NCBI Taxonomy" id="159450"/>
    <lineage>
        <taxon>Bacteria</taxon>
        <taxon>Pseudomonadati</taxon>
        <taxon>Pseudomonadota</taxon>
        <taxon>Betaproteobacteria</taxon>
        <taxon>Burkholderiales</taxon>
        <taxon>Burkholderiaceae</taxon>
        <taxon>Paraburkholderia</taxon>
    </lineage>
</organism>
<comment type="caution">
    <text evidence="1">The sequence shown here is derived from an EMBL/GenBank/DDBJ whole genome shotgun (WGS) entry which is preliminary data.</text>
</comment>
<sequence>MEQLTAIFNAPEKNLKNKDGKEAAVKTAPVDTDYPDTVLDHIRSGKSPVTAWRIHRRMTDKQLADRFGTSVALLHEMVERDRMNDRTLKKFGEIFHCTLDRWSRREMLHRLAPEASTKERARIGQQIYQLERRSSRHSDLLLPIAELFGIPPQVLLKTDLTDLALSEVNRLALAEARSVNGGVKVFAGWYESATDEARTIVERVFEVDRDTPELLPGLSAIVNAFLDSHSVR</sequence>
<evidence type="ECO:0000313" key="2">
    <source>
        <dbReference type="Proteomes" id="UP000030460"/>
    </source>
</evidence>
<dbReference type="Proteomes" id="UP000030460">
    <property type="component" value="Unassembled WGS sequence"/>
</dbReference>